<gene>
    <name evidence="8" type="ORF">B7P43_G03360</name>
</gene>
<dbReference type="FunCoup" id="A0A2J7QXY9">
    <property type="interactions" value="1466"/>
</dbReference>
<dbReference type="PROSITE" id="PS50157">
    <property type="entry name" value="ZINC_FINGER_C2H2_2"/>
    <property type="match status" value="1"/>
</dbReference>
<dbReference type="PANTHER" id="PTHR13267:SF3">
    <property type="entry name" value="ZINC FINGER PROTEIN 277"/>
    <property type="match status" value="1"/>
</dbReference>
<comment type="similarity">
    <text evidence="4">Belongs to the ZNF277 family.</text>
</comment>
<feature type="domain" description="C2H2-type" evidence="7">
    <location>
        <begin position="201"/>
        <end position="230"/>
    </location>
</feature>
<dbReference type="SMART" id="SM00355">
    <property type="entry name" value="ZnF_C2H2"/>
    <property type="match status" value="3"/>
</dbReference>
<keyword evidence="3" id="KW-0862">Zinc</keyword>
<dbReference type="Gene3D" id="3.30.160.60">
    <property type="entry name" value="Classic Zinc Finger"/>
    <property type="match status" value="1"/>
</dbReference>
<organism evidence="8 9">
    <name type="scientific">Cryptotermes secundus</name>
    <dbReference type="NCBI Taxonomy" id="105785"/>
    <lineage>
        <taxon>Eukaryota</taxon>
        <taxon>Metazoa</taxon>
        <taxon>Ecdysozoa</taxon>
        <taxon>Arthropoda</taxon>
        <taxon>Hexapoda</taxon>
        <taxon>Insecta</taxon>
        <taxon>Pterygota</taxon>
        <taxon>Neoptera</taxon>
        <taxon>Polyneoptera</taxon>
        <taxon>Dictyoptera</taxon>
        <taxon>Blattodea</taxon>
        <taxon>Blattoidea</taxon>
        <taxon>Termitoidae</taxon>
        <taxon>Kalotermitidae</taxon>
        <taxon>Cryptotermitinae</taxon>
        <taxon>Cryptotermes</taxon>
    </lineage>
</organism>
<proteinExistence type="inferred from homology"/>
<evidence type="ECO:0000313" key="9">
    <source>
        <dbReference type="Proteomes" id="UP000235965"/>
    </source>
</evidence>
<comment type="caution">
    <text evidence="8">The sequence shown here is derived from an EMBL/GenBank/DDBJ whole genome shotgun (WGS) entry which is preliminary data.</text>
</comment>
<dbReference type="InterPro" id="IPR041661">
    <property type="entry name" value="ZN622/Rei1/Reh1_Znf-C2H2"/>
</dbReference>
<feature type="compositionally biased region" description="Acidic residues" evidence="6">
    <location>
        <begin position="257"/>
        <end position="267"/>
    </location>
</feature>
<evidence type="ECO:0000256" key="1">
    <source>
        <dbReference type="ARBA" id="ARBA00022723"/>
    </source>
</evidence>
<dbReference type="GO" id="GO:0008270">
    <property type="term" value="F:zinc ion binding"/>
    <property type="evidence" value="ECO:0007669"/>
    <property type="project" value="UniProtKB-KW"/>
</dbReference>
<keyword evidence="9" id="KW-1185">Reference proteome</keyword>
<evidence type="ECO:0000256" key="2">
    <source>
        <dbReference type="ARBA" id="ARBA00022771"/>
    </source>
</evidence>
<keyword evidence="1" id="KW-0479">Metal-binding</keyword>
<dbReference type="OrthoDB" id="278606at2759"/>
<reference evidence="8 9" key="1">
    <citation type="submission" date="2017-12" db="EMBL/GenBank/DDBJ databases">
        <title>Hemimetabolous genomes reveal molecular basis of termite eusociality.</title>
        <authorList>
            <person name="Harrison M.C."/>
            <person name="Jongepier E."/>
            <person name="Robertson H.M."/>
            <person name="Arning N."/>
            <person name="Bitard-Feildel T."/>
            <person name="Chao H."/>
            <person name="Childers C.P."/>
            <person name="Dinh H."/>
            <person name="Doddapaneni H."/>
            <person name="Dugan S."/>
            <person name="Gowin J."/>
            <person name="Greiner C."/>
            <person name="Han Y."/>
            <person name="Hu H."/>
            <person name="Hughes D.S.T."/>
            <person name="Huylmans A.-K."/>
            <person name="Kemena C."/>
            <person name="Kremer L.P.M."/>
            <person name="Lee S.L."/>
            <person name="Lopez-Ezquerra A."/>
            <person name="Mallet L."/>
            <person name="Monroy-Kuhn J.M."/>
            <person name="Moser A."/>
            <person name="Murali S.C."/>
            <person name="Muzny D.M."/>
            <person name="Otani S."/>
            <person name="Piulachs M.-D."/>
            <person name="Poelchau M."/>
            <person name="Qu J."/>
            <person name="Schaub F."/>
            <person name="Wada-Katsumata A."/>
            <person name="Worley K.C."/>
            <person name="Xie Q."/>
            <person name="Ylla G."/>
            <person name="Poulsen M."/>
            <person name="Gibbs R.A."/>
            <person name="Schal C."/>
            <person name="Richards S."/>
            <person name="Belles X."/>
            <person name="Korb J."/>
            <person name="Bornberg-Bauer E."/>
        </authorList>
    </citation>
    <scope>NUCLEOTIDE SEQUENCE [LARGE SCALE GENOMIC DNA]</scope>
    <source>
        <tissue evidence="8">Whole body</tissue>
    </source>
</reference>
<evidence type="ECO:0000313" key="8">
    <source>
        <dbReference type="EMBL" id="PNF33424.1"/>
    </source>
</evidence>
<dbReference type="Proteomes" id="UP000235965">
    <property type="component" value="Unassembled WGS sequence"/>
</dbReference>
<dbReference type="InterPro" id="IPR013087">
    <property type="entry name" value="Znf_C2H2_type"/>
</dbReference>
<dbReference type="STRING" id="105785.A0A2J7QXY9"/>
<feature type="region of interest" description="Disordered" evidence="6">
    <location>
        <begin position="252"/>
        <end position="274"/>
    </location>
</feature>
<evidence type="ECO:0000256" key="4">
    <source>
        <dbReference type="ARBA" id="ARBA00034119"/>
    </source>
</evidence>
<name>A0A2J7QXY9_9NEOP</name>
<dbReference type="Pfam" id="PF12756">
    <property type="entry name" value="zf-C2H2_2"/>
    <property type="match status" value="2"/>
</dbReference>
<dbReference type="InParanoid" id="A0A2J7QXY9"/>
<dbReference type="SUPFAM" id="SSF57667">
    <property type="entry name" value="beta-beta-alpha zinc fingers"/>
    <property type="match status" value="2"/>
</dbReference>
<dbReference type="InterPro" id="IPR036236">
    <property type="entry name" value="Znf_C2H2_sf"/>
</dbReference>
<protein>
    <recommendedName>
        <fullName evidence="7">C2H2-type domain-containing protein</fullName>
    </recommendedName>
</protein>
<evidence type="ECO:0000256" key="6">
    <source>
        <dbReference type="SAM" id="MobiDB-lite"/>
    </source>
</evidence>
<evidence type="ECO:0000256" key="5">
    <source>
        <dbReference type="PROSITE-ProRule" id="PRU00042"/>
    </source>
</evidence>
<evidence type="ECO:0000259" key="7">
    <source>
        <dbReference type="PROSITE" id="PS50157"/>
    </source>
</evidence>
<accession>A0A2J7QXY9</accession>
<dbReference type="AlphaFoldDB" id="A0A2J7QXY9"/>
<dbReference type="InterPro" id="IPR040048">
    <property type="entry name" value="ZNF277"/>
</dbReference>
<sequence length="424" mass="50585">MEVRMEEQNVGAFGPLEFSHPSENVYSYSFRSEVAHCLFCSDMFKLPEERTYFSTHLFVHHQFEIADMEMIANMSKYCNYWRSRFLAEPPNKICSRMLIDAKGDGTCVNILVLGKFIPEDKKLREDLHNKQMMWVLTQKINEREDKNFSRKCLLCRLQFKGCRADYLSHLSRLHNMQLGQPENLVFIDDLLNCIETRLESLHCLFCNKLFKNQTVLKEHMRKKQHKKINPKDTEFDKFYIINYLEMGKNWRQVKNEPDDDDDDDELSNAENSDRRVSVGNWSDWEEDEDKVENPVVCLFCERSSSFDEIQSHMNNAHGFDFTRISVDMDFYHQVKLVNYVRRQVYMGHCPYCDKILPNRRELLEHMSMESHFIVPQMQLWDQPEYFFPTYENDSFLCHLNDHQDDMAELHLSKKMEEDCHIGSC</sequence>
<dbReference type="PROSITE" id="PS00028">
    <property type="entry name" value="ZINC_FINGER_C2H2_1"/>
    <property type="match status" value="2"/>
</dbReference>
<dbReference type="EMBL" id="NEVH01009371">
    <property type="protein sequence ID" value="PNF33424.1"/>
    <property type="molecule type" value="Genomic_DNA"/>
</dbReference>
<evidence type="ECO:0000256" key="3">
    <source>
        <dbReference type="ARBA" id="ARBA00022833"/>
    </source>
</evidence>
<keyword evidence="2 5" id="KW-0863">Zinc-finger</keyword>
<dbReference type="PANTHER" id="PTHR13267">
    <property type="entry name" value="ZINC FINGER PROTEIN 277"/>
    <property type="match status" value="1"/>
</dbReference>